<proteinExistence type="predicted"/>
<keyword evidence="1" id="KW-0812">Transmembrane</keyword>
<sequence length="124" mass="14527">MLRILMPLVLSGIVFFLAPVLGSGGWIHRDSWDMLAFFGCLGFLNYRLIERGFADREEKFVTFYLGSMVLRMILSFAFLLVYLLLGALDFKHFILEFFVLYLFFAGFEFAGVYRKLRHFSEKKP</sequence>
<feature type="transmembrane region" description="Helical" evidence="1">
    <location>
        <begin position="32"/>
        <end position="49"/>
    </location>
</feature>
<dbReference type="STRING" id="563176.SAMN04488090_4541"/>
<keyword evidence="1" id="KW-1133">Transmembrane helix</keyword>
<dbReference type="AlphaFoldDB" id="A0A1G9X3H5"/>
<keyword evidence="1" id="KW-0472">Membrane</keyword>
<dbReference type="RefSeq" id="WP_143011193.1">
    <property type="nucleotide sequence ID" value="NZ_FNGS01000010.1"/>
</dbReference>
<evidence type="ECO:0000313" key="3">
    <source>
        <dbReference type="Proteomes" id="UP000198901"/>
    </source>
</evidence>
<feature type="transmembrane region" description="Helical" evidence="1">
    <location>
        <begin position="61"/>
        <end position="87"/>
    </location>
</feature>
<dbReference type="Proteomes" id="UP000198901">
    <property type="component" value="Unassembled WGS sequence"/>
</dbReference>
<reference evidence="2 3" key="1">
    <citation type="submission" date="2016-10" db="EMBL/GenBank/DDBJ databases">
        <authorList>
            <person name="de Groot N.N."/>
        </authorList>
    </citation>
    <scope>NUCLEOTIDE SEQUENCE [LARGE SCALE GENOMIC DNA]</scope>
    <source>
        <strain evidence="2 3">DSM 21668</strain>
    </source>
</reference>
<keyword evidence="3" id="KW-1185">Reference proteome</keyword>
<evidence type="ECO:0008006" key="4">
    <source>
        <dbReference type="Google" id="ProtNLM"/>
    </source>
</evidence>
<name>A0A1G9X3H5_9BACT</name>
<dbReference type="EMBL" id="FNGS01000010">
    <property type="protein sequence ID" value="SDM91242.1"/>
    <property type="molecule type" value="Genomic_DNA"/>
</dbReference>
<gene>
    <name evidence="2" type="ORF">SAMN04488090_4541</name>
</gene>
<accession>A0A1G9X3H5</accession>
<dbReference type="OrthoDB" id="981547at2"/>
<evidence type="ECO:0000313" key="2">
    <source>
        <dbReference type="EMBL" id="SDM91242.1"/>
    </source>
</evidence>
<evidence type="ECO:0000256" key="1">
    <source>
        <dbReference type="SAM" id="Phobius"/>
    </source>
</evidence>
<protein>
    <recommendedName>
        <fullName evidence="4">ATP synthase I chain</fullName>
    </recommendedName>
</protein>
<organism evidence="2 3">
    <name type="scientific">Siphonobacter aquaeclarae</name>
    <dbReference type="NCBI Taxonomy" id="563176"/>
    <lineage>
        <taxon>Bacteria</taxon>
        <taxon>Pseudomonadati</taxon>
        <taxon>Bacteroidota</taxon>
        <taxon>Cytophagia</taxon>
        <taxon>Cytophagales</taxon>
        <taxon>Cytophagaceae</taxon>
        <taxon>Siphonobacter</taxon>
    </lineage>
</organism>
<feature type="transmembrane region" description="Helical" evidence="1">
    <location>
        <begin position="93"/>
        <end position="113"/>
    </location>
</feature>